<evidence type="ECO:0000256" key="2">
    <source>
        <dbReference type="PROSITE-ProRule" id="PRU00591"/>
    </source>
</evidence>
<dbReference type="AlphaFoldDB" id="A0A0B5QSL7"/>
<dbReference type="KEGG" id="cbei:LF65_03300"/>
<dbReference type="Pfam" id="PF19127">
    <property type="entry name" value="Choline_bind_3"/>
    <property type="match status" value="1"/>
</dbReference>
<evidence type="ECO:0008006" key="6">
    <source>
        <dbReference type="Google" id="ProtNLM"/>
    </source>
</evidence>
<dbReference type="PROSITE" id="PS51170">
    <property type="entry name" value="CW"/>
    <property type="match status" value="2"/>
</dbReference>
<dbReference type="Gene3D" id="2.10.270.10">
    <property type="entry name" value="Cholin Binding"/>
    <property type="match status" value="1"/>
</dbReference>
<keyword evidence="3" id="KW-0732">Signal</keyword>
<dbReference type="RefSeq" id="WP_041897311.1">
    <property type="nucleotide sequence ID" value="NZ_CP010086.2"/>
</dbReference>
<reference evidence="5" key="1">
    <citation type="submission" date="2014-12" db="EMBL/GenBank/DDBJ databases">
        <title>Genome sequence of Clostridium beijerinckii strain 59B.</title>
        <authorList>
            <person name="Little G.T."/>
            <person name="Minton N.P."/>
        </authorList>
    </citation>
    <scope>NUCLEOTIDE SEQUENCE [LARGE SCALE GENOMIC DNA]</scope>
    <source>
        <strain evidence="5">59B</strain>
    </source>
</reference>
<dbReference type="Proteomes" id="UP000031866">
    <property type="component" value="Chromosome"/>
</dbReference>
<feature type="chain" id="PRO_5002105981" description="Autolysin" evidence="3">
    <location>
        <begin position="27"/>
        <end position="580"/>
    </location>
</feature>
<evidence type="ECO:0000256" key="1">
    <source>
        <dbReference type="ARBA" id="ARBA00022737"/>
    </source>
</evidence>
<sequence length="580" mass="63686">MLKRTTKITGLLMAMASIISIAPAKADDSVKKIETKEGTVYNAYAKGPGMLIDAEINEKDEALYYVSADGKFHEIDSDDSWDNDYSGKLYVNNRYVGIADDSYIDLQDNYKVVDDKISDNVNDDADEALRRNIKKDDDERLNEDEYDGINGIKTANSYPSTYSPYSYKLKNARVNGATTTTIYGSNVDGSYVDADYNIGSLKVNTTGGSVTIKNTEDTYEVKDGSTTYEYKSEIKERKYLNQNDNVYRLVDLYIFKKIKGSDDSTYTDVTDEVTFGGTKYAATNVKNDSNGKQYVTVFQKFSVAQASGDIDGLKYAKDSSLYFITDEDGNSENVLGFGSGFNGKIGGTSRFAVNATLGLTSSWSDDTNGKIYCETVTPKSKNGYNYLDLSDNDNTDFDAANNNAGQTWILSKGYIKTWDTKAEEFVNLYKVDGGMNKMSAGSKGDIIVWNEDDEIYSIIATGGIAATGTTTTTTTGAATTVAKGWTKAADGTWSYNKADGTKATGWLQDGAWYYLKVNGVMATGWINDNGNWYYLNASGAMQTGWINDNGNWYYCNASGAMLTNTVVEGYYVGANGVWVK</sequence>
<proteinExistence type="predicted"/>
<accession>A0A0B5QSL7</accession>
<feature type="signal peptide" evidence="3">
    <location>
        <begin position="1"/>
        <end position="26"/>
    </location>
</feature>
<dbReference type="OrthoDB" id="1937958at2"/>
<name>A0A0B5QSL7_CLOBE</name>
<dbReference type="EMBL" id="CP010086">
    <property type="protein sequence ID" value="AJG99863.1"/>
    <property type="molecule type" value="Genomic_DNA"/>
</dbReference>
<protein>
    <recommendedName>
        <fullName evidence="6">Autolysin</fullName>
    </recommendedName>
</protein>
<keyword evidence="1" id="KW-0677">Repeat</keyword>
<evidence type="ECO:0000313" key="5">
    <source>
        <dbReference type="Proteomes" id="UP000031866"/>
    </source>
</evidence>
<dbReference type="InterPro" id="IPR018337">
    <property type="entry name" value="Cell_wall/Cho-bd_repeat"/>
</dbReference>
<dbReference type="SUPFAM" id="SSF69360">
    <property type="entry name" value="Cell wall binding repeat"/>
    <property type="match status" value="1"/>
</dbReference>
<feature type="repeat" description="Cell wall-binding" evidence="2">
    <location>
        <begin position="522"/>
        <end position="541"/>
    </location>
</feature>
<dbReference type="STRING" id="1520.LF65_03300"/>
<evidence type="ECO:0000313" key="4">
    <source>
        <dbReference type="EMBL" id="AJG99863.1"/>
    </source>
</evidence>
<gene>
    <name evidence="4" type="ORF">LF65_03300</name>
</gene>
<feature type="repeat" description="Cell wall-binding" evidence="2">
    <location>
        <begin position="542"/>
        <end position="561"/>
    </location>
</feature>
<organism evidence="4 5">
    <name type="scientific">Clostridium beijerinckii</name>
    <name type="common">Clostridium MP</name>
    <dbReference type="NCBI Taxonomy" id="1520"/>
    <lineage>
        <taxon>Bacteria</taxon>
        <taxon>Bacillati</taxon>
        <taxon>Bacillota</taxon>
        <taxon>Clostridia</taxon>
        <taxon>Eubacteriales</taxon>
        <taxon>Clostridiaceae</taxon>
        <taxon>Clostridium</taxon>
    </lineage>
</organism>
<evidence type="ECO:0000256" key="3">
    <source>
        <dbReference type="SAM" id="SignalP"/>
    </source>
</evidence>
<dbReference type="Pfam" id="PF01473">
    <property type="entry name" value="Choline_bind_1"/>
    <property type="match status" value="1"/>
</dbReference>